<dbReference type="SUPFAM" id="SSF55729">
    <property type="entry name" value="Acyl-CoA N-acyltransferases (Nat)"/>
    <property type="match status" value="1"/>
</dbReference>
<proteinExistence type="predicted"/>
<dbReference type="Gene3D" id="3.40.630.30">
    <property type="match status" value="1"/>
</dbReference>
<evidence type="ECO:0000313" key="3">
    <source>
        <dbReference type="Proteomes" id="UP000681340"/>
    </source>
</evidence>
<dbReference type="Proteomes" id="UP000681340">
    <property type="component" value="Unassembled WGS sequence"/>
</dbReference>
<accession>A0A919SMB3</accession>
<dbReference type="AlphaFoldDB" id="A0A919SMB3"/>
<dbReference type="InterPro" id="IPR016181">
    <property type="entry name" value="Acyl_CoA_acyltransferase"/>
</dbReference>
<dbReference type="EMBL" id="BOQL01000044">
    <property type="protein sequence ID" value="GIM73293.1"/>
    <property type="molecule type" value="Genomic_DNA"/>
</dbReference>
<gene>
    <name evidence="2" type="ORF">Aau02nite_55310</name>
</gene>
<dbReference type="Pfam" id="PF13508">
    <property type="entry name" value="Acetyltransf_7"/>
    <property type="match status" value="1"/>
</dbReference>
<feature type="domain" description="N-acetyltransferase" evidence="1">
    <location>
        <begin position="1"/>
        <end position="132"/>
    </location>
</feature>
<protein>
    <recommendedName>
        <fullName evidence="1">N-acetyltransferase domain-containing protein</fullName>
    </recommendedName>
</protein>
<reference evidence="2" key="1">
    <citation type="submission" date="2021-03" db="EMBL/GenBank/DDBJ databases">
        <title>Whole genome shotgun sequence of Actinoplanes auranticolor NBRC 12245.</title>
        <authorList>
            <person name="Komaki H."/>
            <person name="Tamura T."/>
        </authorList>
    </citation>
    <scope>NUCLEOTIDE SEQUENCE</scope>
    <source>
        <strain evidence="2">NBRC 12245</strain>
    </source>
</reference>
<comment type="caution">
    <text evidence="2">The sequence shown here is derived from an EMBL/GenBank/DDBJ whole genome shotgun (WGS) entry which is preliminary data.</text>
</comment>
<evidence type="ECO:0000259" key="1">
    <source>
        <dbReference type="PROSITE" id="PS51186"/>
    </source>
</evidence>
<keyword evidence="3" id="KW-1185">Reference proteome</keyword>
<name>A0A919SMB3_9ACTN</name>
<dbReference type="GO" id="GO:0016747">
    <property type="term" value="F:acyltransferase activity, transferring groups other than amino-acyl groups"/>
    <property type="evidence" value="ECO:0007669"/>
    <property type="project" value="InterPro"/>
</dbReference>
<dbReference type="CDD" id="cd04301">
    <property type="entry name" value="NAT_SF"/>
    <property type="match status" value="1"/>
</dbReference>
<dbReference type="PROSITE" id="PS51186">
    <property type="entry name" value="GNAT"/>
    <property type="match status" value="1"/>
</dbReference>
<dbReference type="InterPro" id="IPR000182">
    <property type="entry name" value="GNAT_dom"/>
</dbReference>
<evidence type="ECO:0000313" key="2">
    <source>
        <dbReference type="EMBL" id="GIM73293.1"/>
    </source>
</evidence>
<organism evidence="2 3">
    <name type="scientific">Actinoplanes auranticolor</name>
    <dbReference type="NCBI Taxonomy" id="47988"/>
    <lineage>
        <taxon>Bacteria</taxon>
        <taxon>Bacillati</taxon>
        <taxon>Actinomycetota</taxon>
        <taxon>Actinomycetes</taxon>
        <taxon>Micromonosporales</taxon>
        <taxon>Micromonosporaceae</taxon>
        <taxon>Actinoplanes</taxon>
    </lineage>
</organism>
<sequence length="179" mass="19593">MASVHRSAFGADHGDTVVRLVEALRRDDPSALSLVADEEAGDVVGHVMVSRAWLDAPRRLVDVQSLSPLAVRPQFQRRGLGAALIRAALLHLNERGVPLVFLEGDPRYYSRHGFRPAGEHGFGKPSLRIPDAAFQVVRLSAYEPWMTGTFVYPSTFWEYDCVGLREAAHDQAESASGAG</sequence>